<dbReference type="Pfam" id="PF00072">
    <property type="entry name" value="Response_reg"/>
    <property type="match status" value="1"/>
</dbReference>
<evidence type="ECO:0000256" key="3">
    <source>
        <dbReference type="SAM" id="MobiDB-lite"/>
    </source>
</evidence>
<keyword evidence="1 2" id="KW-0597">Phosphoprotein</keyword>
<dbReference type="AlphaFoldDB" id="F4S2B6"/>
<dbReference type="EMBL" id="GL883140">
    <property type="protein sequence ID" value="EGG01232.1"/>
    <property type="molecule type" value="Genomic_DNA"/>
</dbReference>
<dbReference type="STRING" id="747676.F4S2B6"/>
<dbReference type="InterPro" id="IPR050956">
    <property type="entry name" value="2C_system_His_kinase"/>
</dbReference>
<dbReference type="PANTHER" id="PTHR43719">
    <property type="entry name" value="TWO-COMPONENT HISTIDINE KINASE"/>
    <property type="match status" value="1"/>
</dbReference>
<dbReference type="InterPro" id="IPR001789">
    <property type="entry name" value="Sig_transdc_resp-reg_receiver"/>
</dbReference>
<dbReference type="RefSeq" id="XP_007415582.1">
    <property type="nucleotide sequence ID" value="XM_007415520.1"/>
</dbReference>
<feature type="region of interest" description="Disordered" evidence="3">
    <location>
        <begin position="1"/>
        <end position="24"/>
    </location>
</feature>
<dbReference type="eggNOG" id="KOG0519">
    <property type="taxonomic scope" value="Eukaryota"/>
</dbReference>
<keyword evidence="6" id="KW-1185">Reference proteome</keyword>
<reference evidence="6" key="1">
    <citation type="journal article" date="2011" name="Proc. Natl. Acad. Sci. U.S.A.">
        <title>Obligate biotrophy features unraveled by the genomic analysis of rust fungi.</title>
        <authorList>
            <person name="Duplessis S."/>
            <person name="Cuomo C.A."/>
            <person name="Lin Y.-C."/>
            <person name="Aerts A."/>
            <person name="Tisserant E."/>
            <person name="Veneault-Fourrey C."/>
            <person name="Joly D.L."/>
            <person name="Hacquard S."/>
            <person name="Amselem J."/>
            <person name="Cantarel B.L."/>
            <person name="Chiu R."/>
            <person name="Coutinho P.M."/>
            <person name="Feau N."/>
            <person name="Field M."/>
            <person name="Frey P."/>
            <person name="Gelhaye E."/>
            <person name="Goldberg J."/>
            <person name="Grabherr M.G."/>
            <person name="Kodira C.D."/>
            <person name="Kohler A."/>
            <person name="Kuees U."/>
            <person name="Lindquist E.A."/>
            <person name="Lucas S.M."/>
            <person name="Mago R."/>
            <person name="Mauceli E."/>
            <person name="Morin E."/>
            <person name="Murat C."/>
            <person name="Pangilinan J.L."/>
            <person name="Park R."/>
            <person name="Pearson M."/>
            <person name="Quesneville H."/>
            <person name="Rouhier N."/>
            <person name="Sakthikumar S."/>
            <person name="Salamov A.A."/>
            <person name="Schmutz J."/>
            <person name="Selles B."/>
            <person name="Shapiro H."/>
            <person name="Tanguay P."/>
            <person name="Tuskan G.A."/>
            <person name="Henrissat B."/>
            <person name="Van de Peer Y."/>
            <person name="Rouze P."/>
            <person name="Ellis J.G."/>
            <person name="Dodds P.N."/>
            <person name="Schein J.E."/>
            <person name="Zhong S."/>
            <person name="Hamelin R.C."/>
            <person name="Grigoriev I.V."/>
            <person name="Szabo L.J."/>
            <person name="Martin F."/>
        </authorList>
    </citation>
    <scope>NUCLEOTIDE SEQUENCE [LARGE SCALE GENOMIC DNA]</scope>
    <source>
        <strain evidence="6">98AG31 / pathotype 3-4-7</strain>
    </source>
</reference>
<proteinExistence type="predicted"/>
<name>F4S2B6_MELLP</name>
<dbReference type="HOGENOM" id="CLU_676307_0_0_1"/>
<dbReference type="PANTHER" id="PTHR43719:SF28">
    <property type="entry name" value="PEROXIDE STRESS-ACTIVATED HISTIDINE KINASE MAK1-RELATED"/>
    <property type="match status" value="1"/>
</dbReference>
<evidence type="ECO:0000313" key="5">
    <source>
        <dbReference type="EMBL" id="EGG01232.1"/>
    </source>
</evidence>
<dbReference type="SMART" id="SM00448">
    <property type="entry name" value="REC"/>
    <property type="match status" value="1"/>
</dbReference>
<dbReference type="KEGG" id="mlr:MELLADRAFT_79070"/>
<gene>
    <name evidence="5" type="ORF">MELLADRAFT_79070</name>
</gene>
<protein>
    <recommendedName>
        <fullName evidence="4">Response regulatory domain-containing protein</fullName>
    </recommendedName>
</protein>
<feature type="domain" description="Response regulatory" evidence="4">
    <location>
        <begin position="31"/>
        <end position="162"/>
    </location>
</feature>
<feature type="modified residue" description="4-aspartylphosphate" evidence="2">
    <location>
        <position position="86"/>
    </location>
</feature>
<dbReference type="Proteomes" id="UP000001072">
    <property type="component" value="Unassembled WGS sequence"/>
</dbReference>
<dbReference type="VEuPathDB" id="FungiDB:MELLADRAFT_79070"/>
<dbReference type="GO" id="GO:0000160">
    <property type="term" value="P:phosphorelay signal transduction system"/>
    <property type="evidence" value="ECO:0007669"/>
    <property type="project" value="InterPro"/>
</dbReference>
<dbReference type="Gene3D" id="3.40.50.2300">
    <property type="match status" value="1"/>
</dbReference>
<organism evidence="6">
    <name type="scientific">Melampsora larici-populina (strain 98AG31 / pathotype 3-4-7)</name>
    <name type="common">Poplar leaf rust fungus</name>
    <dbReference type="NCBI Taxonomy" id="747676"/>
    <lineage>
        <taxon>Eukaryota</taxon>
        <taxon>Fungi</taxon>
        <taxon>Dikarya</taxon>
        <taxon>Basidiomycota</taxon>
        <taxon>Pucciniomycotina</taxon>
        <taxon>Pucciniomycetes</taxon>
        <taxon>Pucciniales</taxon>
        <taxon>Melampsoraceae</taxon>
        <taxon>Melampsora</taxon>
    </lineage>
</organism>
<evidence type="ECO:0000259" key="4">
    <source>
        <dbReference type="PROSITE" id="PS50110"/>
    </source>
</evidence>
<sequence>MSSPFSLHPDRYGKQPENSINPTTTPSLKLRILVVDDNDLNLRVMRQILSKKTPDLVHLPSLRVASSGLQALALLSQHVFDLILLDISMPGISGIELCRRIRDLDPNQKSLVLNHNRTIDICAVTTDLQDWQIEIYKKVGMNGVIGKPLKEQDIRYALQLSCDSTLAASQSHRTSTTCKARPTFATISLGSNQSGHANYPFYFRRDGVNENLAFESIITSSSFRTDSSDTISSSFTIVPSGPSTHSTNNATSRPQLNRFDSNCTCSTSSVGCDEPASIGSIDEEIMVSTNSSEQALQSLTPDWYTESAPNVMKVSESDPFDEKFGHAITLRHRKSIPIFPSSQRLPVDVEVNRLSKSATGPHKDDYRPTYQLVWLGTQSQSVLRDGELLDELLGHMGLEDEVEVGAG</sequence>
<evidence type="ECO:0000256" key="2">
    <source>
        <dbReference type="PROSITE-ProRule" id="PRU00169"/>
    </source>
</evidence>
<evidence type="ECO:0000313" key="6">
    <source>
        <dbReference type="Proteomes" id="UP000001072"/>
    </source>
</evidence>
<dbReference type="GeneID" id="18933211"/>
<dbReference type="InParanoid" id="F4S2B6"/>
<accession>F4S2B6</accession>
<dbReference type="CDD" id="cd17546">
    <property type="entry name" value="REC_hyHK_CKI1_RcsC-like"/>
    <property type="match status" value="1"/>
</dbReference>
<dbReference type="InterPro" id="IPR011006">
    <property type="entry name" value="CheY-like_superfamily"/>
</dbReference>
<dbReference type="SUPFAM" id="SSF52172">
    <property type="entry name" value="CheY-like"/>
    <property type="match status" value="1"/>
</dbReference>
<evidence type="ECO:0000256" key="1">
    <source>
        <dbReference type="ARBA" id="ARBA00022553"/>
    </source>
</evidence>
<dbReference type="OrthoDB" id="2499189at2759"/>
<dbReference type="PROSITE" id="PS50110">
    <property type="entry name" value="RESPONSE_REGULATORY"/>
    <property type="match status" value="1"/>
</dbReference>